<evidence type="ECO:0000256" key="4">
    <source>
        <dbReference type="ARBA" id="ARBA00022989"/>
    </source>
</evidence>
<dbReference type="Proteomes" id="UP000775686">
    <property type="component" value="Unassembled WGS sequence"/>
</dbReference>
<keyword evidence="9" id="KW-1185">Reference proteome</keyword>
<feature type="transmembrane region" description="Helical" evidence="6">
    <location>
        <begin position="12"/>
        <end position="30"/>
    </location>
</feature>
<evidence type="ECO:0000259" key="7">
    <source>
        <dbReference type="Pfam" id="PF13396"/>
    </source>
</evidence>
<keyword evidence="2" id="KW-1003">Cell membrane</keyword>
<evidence type="ECO:0000256" key="1">
    <source>
        <dbReference type="ARBA" id="ARBA00004651"/>
    </source>
</evidence>
<evidence type="ECO:0000256" key="3">
    <source>
        <dbReference type="ARBA" id="ARBA00022692"/>
    </source>
</evidence>
<evidence type="ECO:0000313" key="9">
    <source>
        <dbReference type="Proteomes" id="UP000775686"/>
    </source>
</evidence>
<accession>A0ABS2EK32</accession>
<dbReference type="RefSeq" id="WP_204864600.1">
    <property type="nucleotide sequence ID" value="NZ_JACJKH010000030.1"/>
</dbReference>
<evidence type="ECO:0000256" key="2">
    <source>
        <dbReference type="ARBA" id="ARBA00022475"/>
    </source>
</evidence>
<organism evidence="8 9">
    <name type="scientific">Drancourtella massiliensis</name>
    <dbReference type="NCBI Taxonomy" id="1632013"/>
    <lineage>
        <taxon>Bacteria</taxon>
        <taxon>Bacillati</taxon>
        <taxon>Bacillota</taxon>
        <taxon>Clostridia</taxon>
        <taxon>Eubacteriales</taxon>
        <taxon>Oscillospiraceae</taxon>
        <taxon>Drancourtella</taxon>
    </lineage>
</organism>
<protein>
    <submittedName>
        <fullName evidence="8">PLDc_N domain-containing protein</fullName>
    </submittedName>
</protein>
<keyword evidence="5 6" id="KW-0472">Membrane</keyword>
<keyword evidence="4 6" id="KW-1133">Transmembrane helix</keyword>
<name>A0ABS2EK32_9FIRM</name>
<feature type="domain" description="Cardiolipin synthase N-terminal" evidence="7">
    <location>
        <begin position="20"/>
        <end position="63"/>
    </location>
</feature>
<dbReference type="Pfam" id="PF13396">
    <property type="entry name" value="PLDc_N"/>
    <property type="match status" value="1"/>
</dbReference>
<evidence type="ECO:0000256" key="5">
    <source>
        <dbReference type="ARBA" id="ARBA00023136"/>
    </source>
</evidence>
<dbReference type="EMBL" id="JACJKH010000030">
    <property type="protein sequence ID" value="MBM6745326.1"/>
    <property type="molecule type" value="Genomic_DNA"/>
</dbReference>
<keyword evidence="3 6" id="KW-0812">Transmembrane</keyword>
<gene>
    <name evidence="8" type="ORF">H6A32_13625</name>
</gene>
<sequence length="66" mass="7735">MDVLVEFLPFLIPLIIIEWILAITALIHVLRHPHYKFGNKSFWIVVVLFVQIIGPIVYFIFGRGEE</sequence>
<evidence type="ECO:0000313" key="8">
    <source>
        <dbReference type="EMBL" id="MBM6745326.1"/>
    </source>
</evidence>
<comment type="caution">
    <text evidence="8">The sequence shown here is derived from an EMBL/GenBank/DDBJ whole genome shotgun (WGS) entry which is preliminary data.</text>
</comment>
<comment type="subcellular location">
    <subcellularLocation>
        <location evidence="1">Cell membrane</location>
        <topology evidence="1">Multi-pass membrane protein</topology>
    </subcellularLocation>
</comment>
<proteinExistence type="predicted"/>
<feature type="transmembrane region" description="Helical" evidence="6">
    <location>
        <begin position="42"/>
        <end position="61"/>
    </location>
</feature>
<reference evidence="8 9" key="1">
    <citation type="journal article" date="2021" name="Sci. Rep.">
        <title>The distribution of antibiotic resistance genes in chicken gut microbiota commensals.</title>
        <authorList>
            <person name="Juricova H."/>
            <person name="Matiasovicova J."/>
            <person name="Kubasova T."/>
            <person name="Cejkova D."/>
            <person name="Rychlik I."/>
        </authorList>
    </citation>
    <scope>NUCLEOTIDE SEQUENCE [LARGE SCALE GENOMIC DNA]</scope>
    <source>
        <strain evidence="8 9">An770</strain>
    </source>
</reference>
<evidence type="ECO:0000256" key="6">
    <source>
        <dbReference type="SAM" id="Phobius"/>
    </source>
</evidence>
<dbReference type="InterPro" id="IPR027379">
    <property type="entry name" value="CLS_N"/>
</dbReference>